<evidence type="ECO:0000313" key="6">
    <source>
        <dbReference type="EnsemblMetazoa" id="CapteP211217"/>
    </source>
</evidence>
<dbReference type="AlphaFoldDB" id="R7UYT7"/>
<reference evidence="7" key="1">
    <citation type="submission" date="2012-12" db="EMBL/GenBank/DDBJ databases">
        <authorList>
            <person name="Hellsten U."/>
            <person name="Grimwood J."/>
            <person name="Chapman J.A."/>
            <person name="Shapiro H."/>
            <person name="Aerts A."/>
            <person name="Otillar R.P."/>
            <person name="Terry A.Y."/>
            <person name="Boore J.L."/>
            <person name="Simakov O."/>
            <person name="Marletaz F."/>
            <person name="Cho S.-J."/>
            <person name="Edsinger-Gonzales E."/>
            <person name="Havlak P."/>
            <person name="Kuo D.-H."/>
            <person name="Larsson T."/>
            <person name="Lv J."/>
            <person name="Arendt D."/>
            <person name="Savage R."/>
            <person name="Osoegawa K."/>
            <person name="de Jong P."/>
            <person name="Lindberg D.R."/>
            <person name="Seaver E.C."/>
            <person name="Weisblat D.A."/>
            <person name="Putnam N.H."/>
            <person name="Grigoriev I.V."/>
            <person name="Rokhsar D.S."/>
        </authorList>
    </citation>
    <scope>NUCLEOTIDE SEQUENCE</scope>
    <source>
        <strain evidence="7">I ESC-2004</strain>
    </source>
</reference>
<dbReference type="HOGENOM" id="CLU_016785_9_3_1"/>
<dbReference type="OrthoDB" id="415358at2759"/>
<reference evidence="5 7" key="2">
    <citation type="journal article" date="2013" name="Nature">
        <title>Insights into bilaterian evolution from three spiralian genomes.</title>
        <authorList>
            <person name="Simakov O."/>
            <person name="Marletaz F."/>
            <person name="Cho S.J."/>
            <person name="Edsinger-Gonzales E."/>
            <person name="Havlak P."/>
            <person name="Hellsten U."/>
            <person name="Kuo D.H."/>
            <person name="Larsson T."/>
            <person name="Lv J."/>
            <person name="Arendt D."/>
            <person name="Savage R."/>
            <person name="Osoegawa K."/>
            <person name="de Jong P."/>
            <person name="Grimwood J."/>
            <person name="Chapman J.A."/>
            <person name="Shapiro H."/>
            <person name="Aerts A."/>
            <person name="Otillar R.P."/>
            <person name="Terry A.Y."/>
            <person name="Boore J.L."/>
            <person name="Grigoriev I.V."/>
            <person name="Lindberg D.R."/>
            <person name="Seaver E.C."/>
            <person name="Weisblat D.A."/>
            <person name="Putnam N.H."/>
            <person name="Rokhsar D.S."/>
        </authorList>
    </citation>
    <scope>NUCLEOTIDE SEQUENCE</scope>
    <source>
        <strain evidence="5 7">I ESC-2004</strain>
    </source>
</reference>
<accession>R7UYT7</accession>
<dbReference type="InterPro" id="IPR018247">
    <property type="entry name" value="EF_Hand_1_Ca_BS"/>
</dbReference>
<sequence length="440" mass="50376">MNFVKKSARVKQLEGCWKIRSHDVFLHLKSRPVGTACVHGDGASFETRDSSGQDDNPLPGHLKPLGSHRPSEGSIDVVDGFIEPEDFYEQYVRASRPIIFKGAASAIPAFESWTDEYLRDTYGTYKVDVEVGKKENRSQELLHLTLKDFLAVYDSRELYMVQDILPEMMGELILPRPLQCGGFQNILELGVIWFSSGGTKSVLHADGVDNINCLFDGHKSLIMIDKDQQDKVEAHGYEHQRAFSRVDIDSVDLMEFAEFQGVPWWSAEMEKGDCLFIPIGWYHTVESGLSRNLAVNLWFSHLLWFNHTDCEERTEKFDSLANYDIAGQKGSVEKIRSDAFSPFVDLSSITLTDMMDAWIDYADEDDIQNVFDDIDLDEDGEVSWEEVMTADILSLVLHYPRVLLDAPEEEIRQLQEEIQDEDDYVIIEDDEEFEYDHDEL</sequence>
<dbReference type="InterPro" id="IPR041667">
    <property type="entry name" value="Cupin_8"/>
</dbReference>
<dbReference type="InterPro" id="IPR011992">
    <property type="entry name" value="EF-hand-dom_pair"/>
</dbReference>
<dbReference type="SMART" id="SM00558">
    <property type="entry name" value="JmjC"/>
    <property type="match status" value="1"/>
</dbReference>
<dbReference type="EnsemblMetazoa" id="CapteT211217">
    <property type="protein sequence ID" value="CapteP211217"/>
    <property type="gene ID" value="CapteG211217"/>
</dbReference>
<name>R7UYT7_CAPTE</name>
<dbReference type="FunFam" id="2.60.120.650:FF:000025">
    <property type="entry name" value="Lysine-specific demethylase 8"/>
    <property type="match status" value="1"/>
</dbReference>
<dbReference type="Pfam" id="PF13621">
    <property type="entry name" value="Cupin_8"/>
    <property type="match status" value="1"/>
</dbReference>
<dbReference type="STRING" id="283909.R7UYT7"/>
<dbReference type="SUPFAM" id="SSF47473">
    <property type="entry name" value="EF-hand"/>
    <property type="match status" value="1"/>
</dbReference>
<evidence type="ECO:0008006" key="8">
    <source>
        <dbReference type="Google" id="ProtNLM"/>
    </source>
</evidence>
<keyword evidence="7" id="KW-1185">Reference proteome</keyword>
<dbReference type="Proteomes" id="UP000014760">
    <property type="component" value="Unassembled WGS sequence"/>
</dbReference>
<organism evidence="5">
    <name type="scientific">Capitella teleta</name>
    <name type="common">Polychaete worm</name>
    <dbReference type="NCBI Taxonomy" id="283909"/>
    <lineage>
        <taxon>Eukaryota</taxon>
        <taxon>Metazoa</taxon>
        <taxon>Spiralia</taxon>
        <taxon>Lophotrochozoa</taxon>
        <taxon>Annelida</taxon>
        <taxon>Polychaeta</taxon>
        <taxon>Sedentaria</taxon>
        <taxon>Scolecida</taxon>
        <taxon>Capitellidae</taxon>
        <taxon>Capitella</taxon>
    </lineage>
</organism>
<dbReference type="EMBL" id="AMQN01006679">
    <property type="status" value="NOT_ANNOTATED_CDS"/>
    <property type="molecule type" value="Genomic_DNA"/>
</dbReference>
<dbReference type="Gene3D" id="2.60.120.650">
    <property type="entry name" value="Cupin"/>
    <property type="match status" value="1"/>
</dbReference>
<feature type="domain" description="JmjC" evidence="4">
    <location>
        <begin position="163"/>
        <end position="316"/>
    </location>
</feature>
<evidence type="ECO:0000259" key="4">
    <source>
        <dbReference type="PROSITE" id="PS51184"/>
    </source>
</evidence>
<evidence type="ECO:0000313" key="7">
    <source>
        <dbReference type="Proteomes" id="UP000014760"/>
    </source>
</evidence>
<evidence type="ECO:0000313" key="5">
    <source>
        <dbReference type="EMBL" id="ELU08556.1"/>
    </source>
</evidence>
<dbReference type="PANTHER" id="PTHR12461">
    <property type="entry name" value="HYPOXIA-INDUCIBLE FACTOR 1 ALPHA INHIBITOR-RELATED"/>
    <property type="match status" value="1"/>
</dbReference>
<dbReference type="InterPro" id="IPR003347">
    <property type="entry name" value="JmjC_dom"/>
</dbReference>
<proteinExistence type="predicted"/>
<dbReference type="GO" id="GO:0005509">
    <property type="term" value="F:calcium ion binding"/>
    <property type="evidence" value="ECO:0007669"/>
    <property type="project" value="InterPro"/>
</dbReference>
<feature type="region of interest" description="Disordered" evidence="2">
    <location>
        <begin position="44"/>
        <end position="71"/>
    </location>
</feature>
<reference evidence="6" key="3">
    <citation type="submission" date="2015-06" db="UniProtKB">
        <authorList>
            <consortium name="EnsemblMetazoa"/>
        </authorList>
    </citation>
    <scope>IDENTIFICATION</scope>
</reference>
<keyword evidence="1" id="KW-0106">Calcium</keyword>
<dbReference type="SUPFAM" id="SSF51197">
    <property type="entry name" value="Clavaminate synthase-like"/>
    <property type="match status" value="1"/>
</dbReference>
<dbReference type="InterPro" id="IPR002048">
    <property type="entry name" value="EF_hand_dom"/>
</dbReference>
<evidence type="ECO:0000256" key="2">
    <source>
        <dbReference type="SAM" id="MobiDB-lite"/>
    </source>
</evidence>
<dbReference type="EMBL" id="KB298957">
    <property type="protein sequence ID" value="ELU08556.1"/>
    <property type="molecule type" value="Genomic_DNA"/>
</dbReference>
<feature type="domain" description="EF-hand" evidence="3">
    <location>
        <begin position="362"/>
        <end position="397"/>
    </location>
</feature>
<protein>
    <recommendedName>
        <fullName evidence="8">JmjC domain-containing protein</fullName>
    </recommendedName>
</protein>
<dbReference type="PANTHER" id="PTHR12461:SF42">
    <property type="entry name" value="JMJC DOMAIN-CONTAINING PROTEIN"/>
    <property type="match status" value="1"/>
</dbReference>
<evidence type="ECO:0000259" key="3">
    <source>
        <dbReference type="PROSITE" id="PS50222"/>
    </source>
</evidence>
<dbReference type="PROSITE" id="PS50222">
    <property type="entry name" value="EF_HAND_2"/>
    <property type="match status" value="1"/>
</dbReference>
<evidence type="ECO:0000256" key="1">
    <source>
        <dbReference type="ARBA" id="ARBA00022837"/>
    </source>
</evidence>
<gene>
    <name evidence="5" type="ORF">CAPTEDRAFT_211217</name>
</gene>
<dbReference type="OMA" id="DNINCIL"/>
<dbReference type="PROSITE" id="PS51184">
    <property type="entry name" value="JMJC"/>
    <property type="match status" value="1"/>
</dbReference>
<dbReference type="PROSITE" id="PS00018">
    <property type="entry name" value="EF_HAND_1"/>
    <property type="match status" value="1"/>
</dbReference>